<dbReference type="Proteomes" id="UP001188597">
    <property type="component" value="Unassembled WGS sequence"/>
</dbReference>
<dbReference type="InterPro" id="IPR051886">
    <property type="entry name" value="Seed_Dev/Stress_Resp_Reg"/>
</dbReference>
<organism evidence="2 3">
    <name type="scientific">Escallonia herrerae</name>
    <dbReference type="NCBI Taxonomy" id="1293975"/>
    <lineage>
        <taxon>Eukaryota</taxon>
        <taxon>Viridiplantae</taxon>
        <taxon>Streptophyta</taxon>
        <taxon>Embryophyta</taxon>
        <taxon>Tracheophyta</taxon>
        <taxon>Spermatophyta</taxon>
        <taxon>Magnoliopsida</taxon>
        <taxon>eudicotyledons</taxon>
        <taxon>Gunneridae</taxon>
        <taxon>Pentapetalae</taxon>
        <taxon>asterids</taxon>
        <taxon>campanulids</taxon>
        <taxon>Escalloniales</taxon>
        <taxon>Escalloniaceae</taxon>
        <taxon>Escallonia</taxon>
    </lineage>
</organism>
<keyword evidence="3" id="KW-1185">Reference proteome</keyword>
<evidence type="ECO:0000313" key="2">
    <source>
        <dbReference type="EMBL" id="KAK3003715.1"/>
    </source>
</evidence>
<dbReference type="EMBL" id="JAVXUP010002371">
    <property type="protein sequence ID" value="KAK3003715.1"/>
    <property type="molecule type" value="Genomic_DNA"/>
</dbReference>
<evidence type="ECO:0000259" key="1">
    <source>
        <dbReference type="PROSITE" id="PS51806"/>
    </source>
</evidence>
<dbReference type="PANTHER" id="PTHR46354">
    <property type="entry name" value="DOG1 DOMAIN-CONTAINING PROTEIN"/>
    <property type="match status" value="1"/>
</dbReference>
<accession>A0AA88V8D8</accession>
<dbReference type="GO" id="GO:0043565">
    <property type="term" value="F:sequence-specific DNA binding"/>
    <property type="evidence" value="ECO:0007669"/>
    <property type="project" value="InterPro"/>
</dbReference>
<dbReference type="PROSITE" id="PS51806">
    <property type="entry name" value="DOG1"/>
    <property type="match status" value="1"/>
</dbReference>
<name>A0AA88V8D8_9ASTE</name>
<dbReference type="Pfam" id="PF14144">
    <property type="entry name" value="DOG1"/>
    <property type="match status" value="1"/>
</dbReference>
<dbReference type="GO" id="GO:0006351">
    <property type="term" value="P:DNA-templated transcription"/>
    <property type="evidence" value="ECO:0007669"/>
    <property type="project" value="InterPro"/>
</dbReference>
<dbReference type="InterPro" id="IPR025422">
    <property type="entry name" value="TGA_domain"/>
</dbReference>
<protein>
    <recommendedName>
        <fullName evidence="1">DOG1 domain-containing protein</fullName>
    </recommendedName>
</protein>
<proteinExistence type="predicted"/>
<dbReference type="PANTHER" id="PTHR46354:SF7">
    <property type="entry name" value="PROTEIN DOG1-LIKE 1"/>
    <property type="match status" value="1"/>
</dbReference>
<dbReference type="AlphaFoldDB" id="A0AA88V8D8"/>
<gene>
    <name evidence="2" type="ORF">RJ639_019321</name>
</gene>
<evidence type="ECO:0000313" key="3">
    <source>
        <dbReference type="Proteomes" id="UP001188597"/>
    </source>
</evidence>
<sequence length="267" mass="30251">MGTTHYQTEAKFTYTPMETTDHLREQRCYDEWISLQRLELSELRDALTLSSEGRMSDADLTLLVEKMMDHIQDYCDKRKCLAHQDAATYLAPNWCNALENSGLWVGGRRPSVFIRLVYALSGLDFESKLAEFLNGAEVEDLSGISGVQVSKISELQSKTNRQEEKLSSKMATLQEDMADQQFASVANKPDRNCCLNEDAVAALKENGQSIASLVEEADRMRLDTIKELIKRLTPVQAVQFLAASKKLRLCIKEWGEKQDHEHGRNAE</sequence>
<comment type="caution">
    <text evidence="2">The sequence shown here is derived from an EMBL/GenBank/DDBJ whole genome shotgun (WGS) entry which is preliminary data.</text>
</comment>
<reference evidence="2" key="1">
    <citation type="submission" date="2022-12" db="EMBL/GenBank/DDBJ databases">
        <title>Draft genome assemblies for two species of Escallonia (Escalloniales).</title>
        <authorList>
            <person name="Chanderbali A."/>
            <person name="Dervinis C."/>
            <person name="Anghel I."/>
            <person name="Soltis D."/>
            <person name="Soltis P."/>
            <person name="Zapata F."/>
        </authorList>
    </citation>
    <scope>NUCLEOTIDE SEQUENCE</scope>
    <source>
        <strain evidence="2">UCBG64.0493</strain>
        <tissue evidence="2">Leaf</tissue>
    </source>
</reference>
<feature type="domain" description="DOG1" evidence="1">
    <location>
        <begin position="22"/>
        <end position="261"/>
    </location>
</feature>